<evidence type="ECO:0000313" key="1">
    <source>
        <dbReference type="EMBL" id="KNC66464.1"/>
    </source>
</evidence>
<proteinExistence type="predicted"/>
<dbReference type="PATRIC" id="fig|43658.6.peg.3063"/>
<dbReference type="Proteomes" id="UP000036850">
    <property type="component" value="Unassembled WGS sequence"/>
</dbReference>
<dbReference type="AlphaFoldDB" id="A0A0L0EPX4"/>
<dbReference type="EMBL" id="LFZX01000147">
    <property type="protein sequence ID" value="KNC66464.1"/>
    <property type="molecule type" value="Genomic_DNA"/>
</dbReference>
<protein>
    <submittedName>
        <fullName evidence="1">Uncharacterized protein</fullName>
    </submittedName>
</protein>
<comment type="caution">
    <text evidence="1">The sequence shown here is derived from an EMBL/GenBank/DDBJ whole genome shotgun (WGS) entry which is preliminary data.</text>
</comment>
<evidence type="ECO:0000313" key="2">
    <source>
        <dbReference type="Proteomes" id="UP000036850"/>
    </source>
</evidence>
<organism evidence="1 2">
    <name type="scientific">Pseudoalteromonas rubra</name>
    <dbReference type="NCBI Taxonomy" id="43658"/>
    <lineage>
        <taxon>Bacteria</taxon>
        <taxon>Pseudomonadati</taxon>
        <taxon>Pseudomonadota</taxon>
        <taxon>Gammaproteobacteria</taxon>
        <taxon>Alteromonadales</taxon>
        <taxon>Pseudoalteromonadaceae</taxon>
        <taxon>Pseudoalteromonas</taxon>
    </lineage>
</organism>
<reference evidence="2" key="1">
    <citation type="submission" date="2015-07" db="EMBL/GenBank/DDBJ databases">
        <title>Draft genome sequence of a Pseudoalteromonas rubra strain, OCN096, isolated from Kaneohe Bay, Oahu, Hawaii.</title>
        <authorList>
            <person name="Beurmann S."/>
            <person name="Ushijima B."/>
            <person name="Belcaid M."/>
            <person name="Callahan S.M."/>
            <person name="Aeby G.S."/>
        </authorList>
    </citation>
    <scope>NUCLEOTIDE SEQUENCE [LARGE SCALE GENOMIC DNA]</scope>
    <source>
        <strain evidence="2">OCN096</strain>
    </source>
</reference>
<name>A0A0L0EPX4_9GAMM</name>
<gene>
    <name evidence="1" type="ORF">AC626_16795</name>
</gene>
<sequence>MQAGVYPNTTQLCLVTDKPENQLRHPGRLRAGIYLQTKQQRLVTDKPVKPYALKTVGNVTSRLLNE</sequence>
<accession>A0A0L0EPX4</accession>